<dbReference type="Pfam" id="PF00291">
    <property type="entry name" value="PALP"/>
    <property type="match status" value="1"/>
</dbReference>
<evidence type="ECO:0000256" key="2">
    <source>
        <dbReference type="ARBA" id="ARBA00022898"/>
    </source>
</evidence>
<feature type="domain" description="Tryptophan synthase beta chain-like PALP" evidence="3">
    <location>
        <begin position="36"/>
        <end position="293"/>
    </location>
</feature>
<keyword evidence="4" id="KW-0614">Plasmid</keyword>
<sequence>MVIKSMLDNINHLHCRPKLVRLSSNLTAAQFDLMKMVPARKIILDAMDQGRLIQGGHVVESSSGTFALALAILSSALDFRLTLVTGPLDSALKWRLTQLGAQLEIVPDGIGYQGGIQQKRLDRLADILRDDPSAFWPQQYENPSNPASYSDLAALFQLEVGDVDILVATVGSGGSISGTSRYLRAAGRALEVHAVDHNLSVLFGSSPASVQSLCHECYEPLLGMGADIVIGNLDHTQCDVVHWVPVALMINAVHKLHRETGLLVGPTAGAAYVVADWLARENPTKTVVTIFPDHGIRYLSSVFSADWLQPRAGMLTYQQSAPVNVDHPTGVDGRWCSFDWARRSYVDVLGYPPRPKGA</sequence>
<proteinExistence type="predicted"/>
<dbReference type="InterPro" id="IPR001926">
    <property type="entry name" value="TrpB-like_PALP"/>
</dbReference>
<dbReference type="PANTHER" id="PTHR10314">
    <property type="entry name" value="CYSTATHIONINE BETA-SYNTHASE"/>
    <property type="match status" value="1"/>
</dbReference>
<geneLocation type="plasmid" evidence="4">
    <name>unnamed3</name>
</geneLocation>
<dbReference type="KEGG" id="taw:EI545_21195"/>
<dbReference type="GO" id="GO:1901605">
    <property type="term" value="P:alpha-amino acid metabolic process"/>
    <property type="evidence" value="ECO:0007669"/>
    <property type="project" value="UniProtKB-ARBA"/>
</dbReference>
<organism evidence="4 5">
    <name type="scientific">Tabrizicola piscis</name>
    <dbReference type="NCBI Taxonomy" id="2494374"/>
    <lineage>
        <taxon>Bacteria</taxon>
        <taxon>Pseudomonadati</taxon>
        <taxon>Pseudomonadota</taxon>
        <taxon>Alphaproteobacteria</taxon>
        <taxon>Rhodobacterales</taxon>
        <taxon>Paracoccaceae</taxon>
        <taxon>Tabrizicola</taxon>
    </lineage>
</organism>
<dbReference type="InterPro" id="IPR050214">
    <property type="entry name" value="Cys_Synth/Cystath_Beta-Synth"/>
</dbReference>
<protein>
    <submittedName>
        <fullName evidence="4">Pyridoxal-phosphate dependent enzyme</fullName>
    </submittedName>
</protein>
<evidence type="ECO:0000256" key="1">
    <source>
        <dbReference type="ARBA" id="ARBA00001933"/>
    </source>
</evidence>
<accession>A0A3S8UCQ2</accession>
<dbReference type="AlphaFoldDB" id="A0A3S8UCQ2"/>
<keyword evidence="2" id="KW-0663">Pyridoxal phosphate</keyword>
<dbReference type="Gene3D" id="3.40.50.1100">
    <property type="match status" value="2"/>
</dbReference>
<name>A0A3S8UCQ2_9RHOB</name>
<comment type="cofactor">
    <cofactor evidence="1">
        <name>pyridoxal 5'-phosphate</name>
        <dbReference type="ChEBI" id="CHEBI:597326"/>
    </cofactor>
</comment>
<keyword evidence="5" id="KW-1185">Reference proteome</keyword>
<evidence type="ECO:0000313" key="5">
    <source>
        <dbReference type="Proteomes" id="UP000282002"/>
    </source>
</evidence>
<dbReference type="Proteomes" id="UP000282002">
    <property type="component" value="Plasmid unnamed3"/>
</dbReference>
<reference evidence="4 5" key="1">
    <citation type="submission" date="2018-12" db="EMBL/GenBank/DDBJ databases">
        <title>Complete genome sequencing of Tabrizicola sp. K13M18.</title>
        <authorList>
            <person name="Bae J.-W."/>
        </authorList>
    </citation>
    <scope>NUCLEOTIDE SEQUENCE [LARGE SCALE GENOMIC DNA]</scope>
    <source>
        <strain evidence="4 5">K13M18</strain>
        <plasmid evidence="4 5">unnamed3</plasmid>
    </source>
</reference>
<dbReference type="SUPFAM" id="SSF53686">
    <property type="entry name" value="Tryptophan synthase beta subunit-like PLP-dependent enzymes"/>
    <property type="match status" value="1"/>
</dbReference>
<dbReference type="EMBL" id="CP034331">
    <property type="protein sequence ID" value="AZL61472.1"/>
    <property type="molecule type" value="Genomic_DNA"/>
</dbReference>
<dbReference type="OrthoDB" id="7624112at2"/>
<evidence type="ECO:0000313" key="4">
    <source>
        <dbReference type="EMBL" id="AZL61472.1"/>
    </source>
</evidence>
<gene>
    <name evidence="4" type="ORF">EI545_21195</name>
</gene>
<evidence type="ECO:0000259" key="3">
    <source>
        <dbReference type="Pfam" id="PF00291"/>
    </source>
</evidence>
<dbReference type="InterPro" id="IPR036052">
    <property type="entry name" value="TrpB-like_PALP_sf"/>
</dbReference>